<dbReference type="EC" id="3.1.1.29" evidence="1 8"/>
<comment type="subunit">
    <text evidence="8">Monomer.</text>
</comment>
<keyword evidence="10" id="KW-1185">Reference proteome</keyword>
<dbReference type="PANTHER" id="PTHR17224:SF1">
    <property type="entry name" value="PEPTIDYL-TRNA HYDROLASE"/>
    <property type="match status" value="1"/>
</dbReference>
<dbReference type="GO" id="GO:0006515">
    <property type="term" value="P:protein quality control for misfolded or incompletely synthesized proteins"/>
    <property type="evidence" value="ECO:0007669"/>
    <property type="project" value="UniProtKB-UniRule"/>
</dbReference>
<dbReference type="Proteomes" id="UP000380867">
    <property type="component" value="Unassembled WGS sequence"/>
</dbReference>
<dbReference type="PROSITE" id="PS01196">
    <property type="entry name" value="PEPT_TRNA_HYDROL_2"/>
    <property type="match status" value="1"/>
</dbReference>
<dbReference type="EMBL" id="SDPQ02000001">
    <property type="protein sequence ID" value="KAA1400365.1"/>
    <property type="molecule type" value="Genomic_DNA"/>
</dbReference>
<dbReference type="RefSeq" id="WP_149688458.1">
    <property type="nucleotide sequence ID" value="NZ_SDPQ02000001.1"/>
</dbReference>
<comment type="catalytic activity">
    <reaction evidence="6 8">
        <text>an N-acyl-L-alpha-aminoacyl-tRNA + H2O = an N-acyl-L-amino acid + a tRNA + H(+)</text>
        <dbReference type="Rhea" id="RHEA:54448"/>
        <dbReference type="Rhea" id="RHEA-COMP:10123"/>
        <dbReference type="Rhea" id="RHEA-COMP:13883"/>
        <dbReference type="ChEBI" id="CHEBI:15377"/>
        <dbReference type="ChEBI" id="CHEBI:15378"/>
        <dbReference type="ChEBI" id="CHEBI:59874"/>
        <dbReference type="ChEBI" id="CHEBI:78442"/>
        <dbReference type="ChEBI" id="CHEBI:138191"/>
        <dbReference type="EC" id="3.1.1.29"/>
    </reaction>
</comment>
<evidence type="ECO:0000256" key="2">
    <source>
        <dbReference type="ARBA" id="ARBA00022555"/>
    </source>
</evidence>
<evidence type="ECO:0000256" key="6">
    <source>
        <dbReference type="ARBA" id="ARBA00048707"/>
    </source>
</evidence>
<proteinExistence type="inferred from homology"/>
<comment type="caution">
    <text evidence="9">The sequence shown here is derived from an EMBL/GenBank/DDBJ whole genome shotgun (WGS) entry which is preliminary data.</text>
</comment>
<comment type="subcellular location">
    <subcellularLocation>
        <location evidence="8">Cytoplasm</location>
    </subcellularLocation>
</comment>
<dbReference type="AlphaFoldDB" id="A0A5M4FLJ4"/>
<evidence type="ECO:0000256" key="4">
    <source>
        <dbReference type="ARBA" id="ARBA00022884"/>
    </source>
</evidence>
<dbReference type="FunFam" id="3.40.50.1470:FF:000001">
    <property type="entry name" value="Peptidyl-tRNA hydrolase"/>
    <property type="match status" value="1"/>
</dbReference>
<name>A0A5M4FLJ4_9ACTN</name>
<comment type="function">
    <text evidence="8">Hydrolyzes ribosome-free peptidyl-tRNAs (with 1 or more amino acids incorporated), which drop off the ribosome during protein synthesis, or as a result of ribosome stalling.</text>
</comment>
<feature type="binding site" evidence="8">
    <location>
        <position position="15"/>
    </location>
    <ligand>
        <name>tRNA</name>
        <dbReference type="ChEBI" id="CHEBI:17843"/>
    </ligand>
</feature>
<dbReference type="PANTHER" id="PTHR17224">
    <property type="entry name" value="PEPTIDYL-TRNA HYDROLASE"/>
    <property type="match status" value="1"/>
</dbReference>
<dbReference type="Gene3D" id="3.40.50.1470">
    <property type="entry name" value="Peptidyl-tRNA hydrolase"/>
    <property type="match status" value="1"/>
</dbReference>
<dbReference type="InterPro" id="IPR036416">
    <property type="entry name" value="Pept_tRNA_hydro_sf"/>
</dbReference>
<dbReference type="Pfam" id="PF01195">
    <property type="entry name" value="Pept_tRNA_hydro"/>
    <property type="match status" value="1"/>
</dbReference>
<dbReference type="SUPFAM" id="SSF53178">
    <property type="entry name" value="Peptidyl-tRNA hydrolase-like"/>
    <property type="match status" value="1"/>
</dbReference>
<evidence type="ECO:0000256" key="5">
    <source>
        <dbReference type="ARBA" id="ARBA00038063"/>
    </source>
</evidence>
<evidence type="ECO:0000313" key="10">
    <source>
        <dbReference type="Proteomes" id="UP000380867"/>
    </source>
</evidence>
<protein>
    <recommendedName>
        <fullName evidence="7 8">Peptidyl-tRNA hydrolase</fullName>
        <shortName evidence="8">Pth</shortName>
        <ecNumber evidence="1 8">3.1.1.29</ecNumber>
    </recommendedName>
</protein>
<dbReference type="HAMAP" id="MF_00083">
    <property type="entry name" value="Pept_tRNA_hydro_bact"/>
    <property type="match status" value="1"/>
</dbReference>
<dbReference type="GO" id="GO:0004045">
    <property type="term" value="F:peptidyl-tRNA hydrolase activity"/>
    <property type="evidence" value="ECO:0007669"/>
    <property type="project" value="UniProtKB-UniRule"/>
</dbReference>
<feature type="site" description="Discriminates between blocked and unblocked aminoacyl-tRNA" evidence="8">
    <location>
        <position position="10"/>
    </location>
</feature>
<keyword evidence="3 8" id="KW-0378">Hydrolase</keyword>
<feature type="binding site" evidence="8">
    <location>
        <position position="66"/>
    </location>
    <ligand>
        <name>tRNA</name>
        <dbReference type="ChEBI" id="CHEBI:17843"/>
    </ligand>
</feature>
<feature type="active site" description="Proton acceptor" evidence="8">
    <location>
        <position position="20"/>
    </location>
</feature>
<feature type="binding site" evidence="8">
    <location>
        <position position="68"/>
    </location>
    <ligand>
        <name>tRNA</name>
        <dbReference type="ChEBI" id="CHEBI:17843"/>
    </ligand>
</feature>
<dbReference type="CDD" id="cd00462">
    <property type="entry name" value="PTH"/>
    <property type="match status" value="1"/>
</dbReference>
<dbReference type="InterPro" id="IPR001328">
    <property type="entry name" value="Pept_tRNA_hydro"/>
</dbReference>
<sequence length="188" mass="20444">MTWLVVGLGNPGPTYASTRHNVGYLVTAVLAARTGGSWKKHKSGRADVIEGRLAGERAILGRCRSYMNESGGPVSTLAKFYDVEPDHLVVIHDELDIDYGMLRVKLGGGDNGHNGLKSIRQSLGTGDFYRVRVGIGRPPGQQSVHDFVLKPYSSAERKDLPTYVEEAADAVESLMTQGLELTQSAFNR</sequence>
<dbReference type="NCBIfam" id="TIGR00447">
    <property type="entry name" value="pth"/>
    <property type="match status" value="1"/>
</dbReference>
<dbReference type="InterPro" id="IPR018171">
    <property type="entry name" value="Pept_tRNA_hydro_CS"/>
</dbReference>
<comment type="function">
    <text evidence="8">Catalyzes the release of premature peptidyl moieties from peptidyl-tRNA molecules trapped in stalled 50S ribosomal subunits, and thus maintains levels of free tRNAs and 50S ribosomes.</text>
</comment>
<dbReference type="OrthoDB" id="9800507at2"/>
<keyword evidence="8" id="KW-0963">Cytoplasm</keyword>
<dbReference type="GO" id="GO:0000049">
    <property type="term" value="F:tRNA binding"/>
    <property type="evidence" value="ECO:0007669"/>
    <property type="project" value="UniProtKB-UniRule"/>
</dbReference>
<evidence type="ECO:0000256" key="1">
    <source>
        <dbReference type="ARBA" id="ARBA00013260"/>
    </source>
</evidence>
<organism evidence="9 10">
    <name type="scientific">Aeromicrobium ginsengisoli</name>
    <dbReference type="NCBI Taxonomy" id="363867"/>
    <lineage>
        <taxon>Bacteria</taxon>
        <taxon>Bacillati</taxon>
        <taxon>Actinomycetota</taxon>
        <taxon>Actinomycetes</taxon>
        <taxon>Propionibacteriales</taxon>
        <taxon>Nocardioidaceae</taxon>
        <taxon>Aeromicrobium</taxon>
    </lineage>
</organism>
<accession>A0A5M4FLJ4</accession>
<evidence type="ECO:0000256" key="3">
    <source>
        <dbReference type="ARBA" id="ARBA00022801"/>
    </source>
</evidence>
<comment type="similarity">
    <text evidence="5 8">Belongs to the PTH family.</text>
</comment>
<feature type="binding site" evidence="8">
    <location>
        <position position="114"/>
    </location>
    <ligand>
        <name>tRNA</name>
        <dbReference type="ChEBI" id="CHEBI:17843"/>
    </ligand>
</feature>
<keyword evidence="2 8" id="KW-0820">tRNA-binding</keyword>
<evidence type="ECO:0000256" key="7">
    <source>
        <dbReference type="ARBA" id="ARBA00050038"/>
    </source>
</evidence>
<gene>
    <name evidence="8" type="primary">pth</name>
    <name evidence="9" type="ORF">ESP70_006460</name>
</gene>
<evidence type="ECO:0000256" key="8">
    <source>
        <dbReference type="HAMAP-Rule" id="MF_00083"/>
    </source>
</evidence>
<feature type="site" description="Stabilizes the basic form of H active site to accept a proton" evidence="8">
    <location>
        <position position="93"/>
    </location>
</feature>
<dbReference type="GO" id="GO:0005737">
    <property type="term" value="C:cytoplasm"/>
    <property type="evidence" value="ECO:0007669"/>
    <property type="project" value="UniProtKB-SubCell"/>
</dbReference>
<reference evidence="9" key="1">
    <citation type="submission" date="2019-09" db="EMBL/GenBank/DDBJ databases">
        <authorList>
            <person name="Li J."/>
        </authorList>
    </citation>
    <scope>NUCLEOTIDE SEQUENCE [LARGE SCALE GENOMIC DNA]</scope>
    <source>
        <strain evidence="9">JCM 14732</strain>
    </source>
</reference>
<dbReference type="GO" id="GO:0072344">
    <property type="term" value="P:rescue of stalled ribosome"/>
    <property type="evidence" value="ECO:0007669"/>
    <property type="project" value="UniProtKB-UniRule"/>
</dbReference>
<keyword evidence="4 8" id="KW-0694">RNA-binding</keyword>
<evidence type="ECO:0000313" key="9">
    <source>
        <dbReference type="EMBL" id="KAA1400365.1"/>
    </source>
</evidence>